<dbReference type="Proteomes" id="UP001305779">
    <property type="component" value="Unassembled WGS sequence"/>
</dbReference>
<dbReference type="PROSITE" id="PS51186">
    <property type="entry name" value="GNAT"/>
    <property type="match status" value="1"/>
</dbReference>
<dbReference type="Gene3D" id="3.40.630.30">
    <property type="match status" value="1"/>
</dbReference>
<evidence type="ECO:0000313" key="2">
    <source>
        <dbReference type="EMBL" id="KAK4501113.1"/>
    </source>
</evidence>
<evidence type="ECO:0000259" key="1">
    <source>
        <dbReference type="PROSITE" id="PS51186"/>
    </source>
</evidence>
<reference evidence="2 3" key="1">
    <citation type="journal article" date="2023" name="G3 (Bethesda)">
        <title>A chromosome-level genome assembly of Zasmidium syzygii isolated from banana leaves.</title>
        <authorList>
            <person name="van Westerhoven A.C."/>
            <person name="Mehrabi R."/>
            <person name="Talebi R."/>
            <person name="Steentjes M.B.F."/>
            <person name="Corcolon B."/>
            <person name="Chong P.A."/>
            <person name="Kema G.H.J."/>
            <person name="Seidl M.F."/>
        </authorList>
    </citation>
    <scope>NUCLEOTIDE SEQUENCE [LARGE SCALE GENOMIC DNA]</scope>
    <source>
        <strain evidence="2 3">P124</strain>
    </source>
</reference>
<dbReference type="InterPro" id="IPR016181">
    <property type="entry name" value="Acyl_CoA_acyltransferase"/>
</dbReference>
<dbReference type="InterPro" id="IPR051531">
    <property type="entry name" value="N-acetyltransferase"/>
</dbReference>
<feature type="domain" description="N-acetyltransferase" evidence="1">
    <location>
        <begin position="8"/>
        <end position="169"/>
    </location>
</feature>
<dbReference type="SUPFAM" id="SSF55729">
    <property type="entry name" value="Acyl-CoA N-acyltransferases (Nat)"/>
    <property type="match status" value="1"/>
</dbReference>
<organism evidence="2 3">
    <name type="scientific">Zasmidium cellare</name>
    <name type="common">Wine cellar mold</name>
    <name type="synonym">Racodium cellare</name>
    <dbReference type="NCBI Taxonomy" id="395010"/>
    <lineage>
        <taxon>Eukaryota</taxon>
        <taxon>Fungi</taxon>
        <taxon>Dikarya</taxon>
        <taxon>Ascomycota</taxon>
        <taxon>Pezizomycotina</taxon>
        <taxon>Dothideomycetes</taxon>
        <taxon>Dothideomycetidae</taxon>
        <taxon>Mycosphaerellales</taxon>
        <taxon>Mycosphaerellaceae</taxon>
        <taxon>Zasmidium</taxon>
    </lineage>
</organism>
<name>A0ABR0EJ87_ZASCE</name>
<gene>
    <name evidence="2" type="ORF">PRZ48_006919</name>
</gene>
<keyword evidence="3" id="KW-1185">Reference proteome</keyword>
<sequence length="176" mass="20222">MEIRSERLLLRPVTEDDLEAFHKLQSNYEVTKWTKQGPSKSLQHSEQMLDDLLVLVNMMASYNHTAQPVIIHAITLPPSKTLIGLIGTFRPREIGFSLHPDFWGKGYATEAVRAFCRWYLGTYRGHVLFAKVDRGNERSVACLRRCGFSPAREVELVGDEAYAKDRERETWLLRAS</sequence>
<protein>
    <recommendedName>
        <fullName evidence="1">N-acetyltransferase domain-containing protein</fullName>
    </recommendedName>
</protein>
<comment type="caution">
    <text evidence="2">The sequence shown here is derived from an EMBL/GenBank/DDBJ whole genome shotgun (WGS) entry which is preliminary data.</text>
</comment>
<evidence type="ECO:0000313" key="3">
    <source>
        <dbReference type="Proteomes" id="UP001305779"/>
    </source>
</evidence>
<dbReference type="Pfam" id="PF13302">
    <property type="entry name" value="Acetyltransf_3"/>
    <property type="match status" value="1"/>
</dbReference>
<dbReference type="PANTHER" id="PTHR43792:SF1">
    <property type="entry name" value="N-ACETYLTRANSFERASE DOMAIN-CONTAINING PROTEIN"/>
    <property type="match status" value="1"/>
</dbReference>
<dbReference type="PANTHER" id="PTHR43792">
    <property type="entry name" value="GNAT FAMILY, PUTATIVE (AFU_ORTHOLOGUE AFUA_3G00765)-RELATED-RELATED"/>
    <property type="match status" value="1"/>
</dbReference>
<accession>A0ABR0EJ87</accession>
<dbReference type="InterPro" id="IPR000182">
    <property type="entry name" value="GNAT_dom"/>
</dbReference>
<dbReference type="EMBL" id="JAXOVC010000005">
    <property type="protein sequence ID" value="KAK4501113.1"/>
    <property type="molecule type" value="Genomic_DNA"/>
</dbReference>
<proteinExistence type="predicted"/>